<feature type="compositionally biased region" description="Low complexity" evidence="1">
    <location>
        <begin position="45"/>
        <end position="63"/>
    </location>
</feature>
<feature type="region of interest" description="Disordered" evidence="1">
    <location>
        <begin position="130"/>
        <end position="225"/>
    </location>
</feature>
<dbReference type="EMBL" id="AGNL01020246">
    <property type="protein sequence ID" value="EJK61258.1"/>
    <property type="molecule type" value="Genomic_DNA"/>
</dbReference>
<feature type="non-terminal residue" evidence="2">
    <location>
        <position position="225"/>
    </location>
</feature>
<evidence type="ECO:0008006" key="4">
    <source>
        <dbReference type="Google" id="ProtNLM"/>
    </source>
</evidence>
<dbReference type="Proteomes" id="UP000266841">
    <property type="component" value="Unassembled WGS sequence"/>
</dbReference>
<feature type="compositionally biased region" description="Basic residues" evidence="1">
    <location>
        <begin position="184"/>
        <end position="194"/>
    </location>
</feature>
<accession>K0S5C5</accession>
<evidence type="ECO:0000256" key="1">
    <source>
        <dbReference type="SAM" id="MobiDB-lite"/>
    </source>
</evidence>
<evidence type="ECO:0000313" key="2">
    <source>
        <dbReference type="EMBL" id="EJK61258.1"/>
    </source>
</evidence>
<dbReference type="AlphaFoldDB" id="K0S5C5"/>
<proteinExistence type="predicted"/>
<gene>
    <name evidence="2" type="ORF">THAOC_18291</name>
</gene>
<evidence type="ECO:0000313" key="3">
    <source>
        <dbReference type="Proteomes" id="UP000266841"/>
    </source>
</evidence>
<name>K0S5C5_THAOC</name>
<sequence>MRSTGSASDMIDLRSVRSARQGSVRSVGSRESHSTPQVSNRVRSDASLSSHRSGSSSRHSAGRATFDDAVRHLDRGRHARAVRDLTTLIARARPDDADDLARLHGLRSEGLLALGACEAATADARRALDHERAGGVRAQSPNEGVRRGALRRPAGGARRRVRGRAPRQGDVRPRPVPPGTGRLARPRGHVRRGVRPVPSPPRGGRRRVRREQATRTGRGGPRAGP</sequence>
<feature type="region of interest" description="Disordered" evidence="1">
    <location>
        <begin position="1"/>
        <end position="64"/>
    </location>
</feature>
<organism evidence="2 3">
    <name type="scientific">Thalassiosira oceanica</name>
    <name type="common">Marine diatom</name>
    <dbReference type="NCBI Taxonomy" id="159749"/>
    <lineage>
        <taxon>Eukaryota</taxon>
        <taxon>Sar</taxon>
        <taxon>Stramenopiles</taxon>
        <taxon>Ochrophyta</taxon>
        <taxon>Bacillariophyta</taxon>
        <taxon>Coscinodiscophyceae</taxon>
        <taxon>Thalassiosirophycidae</taxon>
        <taxon>Thalassiosirales</taxon>
        <taxon>Thalassiosiraceae</taxon>
        <taxon>Thalassiosira</taxon>
    </lineage>
</organism>
<comment type="caution">
    <text evidence="2">The sequence shown here is derived from an EMBL/GenBank/DDBJ whole genome shotgun (WGS) entry which is preliminary data.</text>
</comment>
<protein>
    <recommendedName>
        <fullName evidence="4">Tetratricopeptide repeat protein</fullName>
    </recommendedName>
</protein>
<reference evidence="2 3" key="1">
    <citation type="journal article" date="2012" name="Genome Biol.">
        <title>Genome and low-iron response of an oceanic diatom adapted to chronic iron limitation.</title>
        <authorList>
            <person name="Lommer M."/>
            <person name="Specht M."/>
            <person name="Roy A.S."/>
            <person name="Kraemer L."/>
            <person name="Andreson R."/>
            <person name="Gutowska M.A."/>
            <person name="Wolf J."/>
            <person name="Bergner S.V."/>
            <person name="Schilhabel M.B."/>
            <person name="Klostermeier U.C."/>
            <person name="Beiko R.G."/>
            <person name="Rosenstiel P."/>
            <person name="Hippler M."/>
            <person name="Laroche J."/>
        </authorList>
    </citation>
    <scope>NUCLEOTIDE SEQUENCE [LARGE SCALE GENOMIC DNA]</scope>
    <source>
        <strain evidence="2 3">CCMP1005</strain>
    </source>
</reference>
<keyword evidence="3" id="KW-1185">Reference proteome</keyword>